<sequence>MAMYGRANGGSGRGVPFCGSPNANNWNGGRGRGNLRRSKEERAKLTCEHCHITGHEKAECFKLIGYPEWYKLPKEQRQRAVSNCVVAQPKEECAKDQPVSQITSLIQQEIAKFMASQNGSEHDATQNQTPPNQSKRASRSSSLITLYTPQHSN</sequence>
<proteinExistence type="predicted"/>
<evidence type="ECO:0008006" key="4">
    <source>
        <dbReference type="Google" id="ProtNLM"/>
    </source>
</evidence>
<feature type="compositionally biased region" description="Polar residues" evidence="1">
    <location>
        <begin position="115"/>
        <end position="153"/>
    </location>
</feature>
<feature type="region of interest" description="Disordered" evidence="1">
    <location>
        <begin position="114"/>
        <end position="153"/>
    </location>
</feature>
<dbReference type="EMBL" id="JABTTQ020000012">
    <property type="protein sequence ID" value="KAK6145587.1"/>
    <property type="molecule type" value="Genomic_DNA"/>
</dbReference>
<comment type="caution">
    <text evidence="2">The sequence shown here is derived from an EMBL/GenBank/DDBJ whole genome shotgun (WGS) entry which is preliminary data.</text>
</comment>
<keyword evidence="3" id="KW-1185">Reference proteome</keyword>
<name>A0ABR0WH11_REHGL</name>
<evidence type="ECO:0000313" key="3">
    <source>
        <dbReference type="Proteomes" id="UP001318860"/>
    </source>
</evidence>
<organism evidence="2 3">
    <name type="scientific">Rehmannia glutinosa</name>
    <name type="common">Chinese foxglove</name>
    <dbReference type="NCBI Taxonomy" id="99300"/>
    <lineage>
        <taxon>Eukaryota</taxon>
        <taxon>Viridiplantae</taxon>
        <taxon>Streptophyta</taxon>
        <taxon>Embryophyta</taxon>
        <taxon>Tracheophyta</taxon>
        <taxon>Spermatophyta</taxon>
        <taxon>Magnoliopsida</taxon>
        <taxon>eudicotyledons</taxon>
        <taxon>Gunneridae</taxon>
        <taxon>Pentapetalae</taxon>
        <taxon>asterids</taxon>
        <taxon>lamiids</taxon>
        <taxon>Lamiales</taxon>
        <taxon>Orobanchaceae</taxon>
        <taxon>Rehmannieae</taxon>
        <taxon>Rehmannia</taxon>
    </lineage>
</organism>
<evidence type="ECO:0000313" key="2">
    <source>
        <dbReference type="EMBL" id="KAK6145587.1"/>
    </source>
</evidence>
<evidence type="ECO:0000256" key="1">
    <source>
        <dbReference type="SAM" id="MobiDB-lite"/>
    </source>
</evidence>
<gene>
    <name evidence="2" type="ORF">DH2020_022407</name>
</gene>
<dbReference type="PANTHER" id="PTHR34222">
    <property type="entry name" value="GAG_PRE-INTEGRS DOMAIN-CONTAINING PROTEIN"/>
    <property type="match status" value="1"/>
</dbReference>
<reference evidence="2 3" key="1">
    <citation type="journal article" date="2021" name="Comput. Struct. Biotechnol. J.">
        <title>De novo genome assembly of the potent medicinal plant Rehmannia glutinosa using nanopore technology.</title>
        <authorList>
            <person name="Ma L."/>
            <person name="Dong C."/>
            <person name="Song C."/>
            <person name="Wang X."/>
            <person name="Zheng X."/>
            <person name="Niu Y."/>
            <person name="Chen S."/>
            <person name="Feng W."/>
        </authorList>
    </citation>
    <scope>NUCLEOTIDE SEQUENCE [LARGE SCALE GENOMIC DNA]</scope>
    <source>
        <strain evidence="2">DH-2019</strain>
    </source>
</reference>
<protein>
    <recommendedName>
        <fullName evidence="4">Gag-pol polyprotein</fullName>
    </recommendedName>
</protein>
<accession>A0ABR0WH11</accession>
<dbReference type="Proteomes" id="UP001318860">
    <property type="component" value="Unassembled WGS sequence"/>
</dbReference>
<dbReference type="PANTHER" id="PTHR34222:SF99">
    <property type="entry name" value="PROTEIN, PUTATIVE-RELATED"/>
    <property type="match status" value="1"/>
</dbReference>